<feature type="compositionally biased region" description="Low complexity" evidence="1">
    <location>
        <begin position="1"/>
        <end position="11"/>
    </location>
</feature>
<dbReference type="Proteomes" id="UP001164743">
    <property type="component" value="Chromosome 18A"/>
</dbReference>
<reference evidence="2" key="1">
    <citation type="submission" date="2022-10" db="EMBL/GenBank/DDBJ databases">
        <title>Puccinia triticina Genome sequencing and assembly.</title>
        <authorList>
            <person name="Li C."/>
        </authorList>
    </citation>
    <scope>NUCLEOTIDE SEQUENCE</scope>
    <source>
        <strain evidence="2">Pt15</strain>
    </source>
</reference>
<name>A0ABY7D5Z1_9BASI</name>
<protein>
    <submittedName>
        <fullName evidence="2">Uncharacterized protein</fullName>
    </submittedName>
</protein>
<dbReference type="RefSeq" id="XP_053028636.1">
    <property type="nucleotide sequence ID" value="XM_053164647.1"/>
</dbReference>
<accession>A0ABY7D5Z1</accession>
<keyword evidence="3" id="KW-1185">Reference proteome</keyword>
<feature type="region of interest" description="Disordered" evidence="1">
    <location>
        <begin position="1"/>
        <end position="41"/>
    </location>
</feature>
<evidence type="ECO:0000313" key="2">
    <source>
        <dbReference type="EMBL" id="WAQ93081.1"/>
    </source>
</evidence>
<dbReference type="EMBL" id="CP110438">
    <property type="protein sequence ID" value="WAQ93081.1"/>
    <property type="molecule type" value="Genomic_DNA"/>
</dbReference>
<sequence>MEISPAPLRPAHAAKRKRAPSHPSHPRQGNTQPRPAHSLPAGLTLHPAAAASPAQLAAIDYGLLAGHTDAAPFRPEHRRSFPASKHPPVVLIHPAGQQIIIHCVHQAAEDQLTLIHPGSVARIEAEPAAALLFLDCSPTLLSPALSP</sequence>
<evidence type="ECO:0000256" key="1">
    <source>
        <dbReference type="SAM" id="MobiDB-lite"/>
    </source>
</evidence>
<proteinExistence type="predicted"/>
<gene>
    <name evidence="2" type="ORF">PtA15_18A138</name>
</gene>
<organism evidence="2 3">
    <name type="scientific">Puccinia triticina</name>
    <dbReference type="NCBI Taxonomy" id="208348"/>
    <lineage>
        <taxon>Eukaryota</taxon>
        <taxon>Fungi</taxon>
        <taxon>Dikarya</taxon>
        <taxon>Basidiomycota</taxon>
        <taxon>Pucciniomycotina</taxon>
        <taxon>Pucciniomycetes</taxon>
        <taxon>Pucciniales</taxon>
        <taxon>Pucciniaceae</taxon>
        <taxon>Puccinia</taxon>
    </lineage>
</organism>
<dbReference type="GeneID" id="77805542"/>
<evidence type="ECO:0000313" key="3">
    <source>
        <dbReference type="Proteomes" id="UP001164743"/>
    </source>
</evidence>